<feature type="region of interest" description="Disordered" evidence="1">
    <location>
        <begin position="437"/>
        <end position="466"/>
    </location>
</feature>
<proteinExistence type="predicted"/>
<dbReference type="InterPro" id="IPR011249">
    <property type="entry name" value="Metalloenz_LuxS/M16"/>
</dbReference>
<gene>
    <name evidence="2" type="ORF">GCM10009733_040410</name>
</gene>
<keyword evidence="3" id="KW-1185">Reference proteome</keyword>
<reference evidence="2 3" key="1">
    <citation type="journal article" date="2019" name="Int. J. Syst. Evol. Microbiol.">
        <title>The Global Catalogue of Microorganisms (GCM) 10K type strain sequencing project: providing services to taxonomists for standard genome sequencing and annotation.</title>
        <authorList>
            <consortium name="The Broad Institute Genomics Platform"/>
            <consortium name="The Broad Institute Genome Sequencing Center for Infectious Disease"/>
            <person name="Wu L."/>
            <person name="Ma J."/>
        </authorList>
    </citation>
    <scope>NUCLEOTIDE SEQUENCE [LARGE SCALE GENOMIC DNA]</scope>
    <source>
        <strain evidence="2 3">JCM 13929</strain>
    </source>
</reference>
<dbReference type="EMBL" id="BAAAMU010000026">
    <property type="protein sequence ID" value="GAA1639135.1"/>
    <property type="molecule type" value="Genomic_DNA"/>
</dbReference>
<accession>A0ABN2FCX5</accession>
<dbReference type="Gene3D" id="3.30.830.10">
    <property type="entry name" value="Metalloenzyme, LuxS/M16 peptidase-like"/>
    <property type="match status" value="1"/>
</dbReference>
<dbReference type="RefSeq" id="WP_346106821.1">
    <property type="nucleotide sequence ID" value="NZ_BAAAMU010000026.1"/>
</dbReference>
<evidence type="ECO:0000313" key="3">
    <source>
        <dbReference type="Proteomes" id="UP001500064"/>
    </source>
</evidence>
<sequence length="863" mass="92323">MNSAESGRFTLRAARALPAGTVSLYTHATTGLRHVHVNTPSDGFAVALAFATPTDEHAGVPHMLEHWMGCGSRDHPDRHLFPSLLNAGTVSFLNAFTGPDHLSLLAATPSPDMAVILASVLTDSAFHPLLDDRAFAEEAISVEGGVVRGVVWAEANARARDPRSATVDAVARALYSPAALRTLRAQGNDPHELRHVRAEDARRYHAAYIRPERACLLTVGPISASCFHRAVILDRPMNPGPLPPAVHPVPDLGSRPHDENATEKAPHAVIAVPLEPMADNGAVMRAQILAQTMVRDDRSDLRGVFARHSGVGISPATGVHTHYPHTILMAGAICPQGTEPLPVLSDLAEVLSGSPFGLDAIRATARTVLLDLRDRSGRTNPAEPWEVRLALDAVGLIVHGADPLGAVDRERHVQEVIEEPDRILGLLPGDASRFVRLSPSGHAPLPAPRHAPSPAPRSKTLSRPDRRTAEAVLSALPAMRAKASELCGPSRVDDELDVWSWRTDTQGVAHVVIDIVLNGLADTMLPMVRSVGAVFAAQRWRCAVEPVVRAADSDVDRYDARLRITITHHTEDARDVRAWVRQRLSFLENAPDQVVQACLRAGRRSSGPAKARRAHDATAAQVSGSAAALYLIRHVQAAADQRAVAEMLRDLAVRPRTIVLTGDSEGPDETEEWLDIGVPRRALPPGRLDPLQPDNAVAAAPGSAVLAFECSEAVRRGSAAEIVAACMIRRRLYSTVRALGAHGSRVEPMWWLGAMTITFMGTPDAHVTLAHVVDAVKQATDPGEHEVRVAKSAACNALVKTPPLATRAADAVADDGTRAALCAGVDAVSTDEIRACLTRWSANQPVIVIGAPGDLAKQLLESR</sequence>
<dbReference type="PANTHER" id="PTHR43016:SF16">
    <property type="entry name" value="METALLOPROTEASE, PUTATIVE (AFU_ORTHOLOGUE AFUA_4G07610)-RELATED"/>
    <property type="match status" value="1"/>
</dbReference>
<comment type="caution">
    <text evidence="2">The sequence shown here is derived from an EMBL/GenBank/DDBJ whole genome shotgun (WGS) entry which is preliminary data.</text>
</comment>
<name>A0ABN2FCX5_9ACTN</name>
<dbReference type="Proteomes" id="UP001500064">
    <property type="component" value="Unassembled WGS sequence"/>
</dbReference>
<organism evidence="2 3">
    <name type="scientific">Nonomuraea maheshkhaliensis</name>
    <dbReference type="NCBI Taxonomy" id="419590"/>
    <lineage>
        <taxon>Bacteria</taxon>
        <taxon>Bacillati</taxon>
        <taxon>Actinomycetota</taxon>
        <taxon>Actinomycetes</taxon>
        <taxon>Streptosporangiales</taxon>
        <taxon>Streptosporangiaceae</taxon>
        <taxon>Nonomuraea</taxon>
    </lineage>
</organism>
<feature type="compositionally biased region" description="Pro residues" evidence="1">
    <location>
        <begin position="445"/>
        <end position="455"/>
    </location>
</feature>
<evidence type="ECO:0000313" key="2">
    <source>
        <dbReference type="EMBL" id="GAA1639135.1"/>
    </source>
</evidence>
<evidence type="ECO:0000256" key="1">
    <source>
        <dbReference type="SAM" id="MobiDB-lite"/>
    </source>
</evidence>
<evidence type="ECO:0008006" key="4">
    <source>
        <dbReference type="Google" id="ProtNLM"/>
    </source>
</evidence>
<dbReference type="PANTHER" id="PTHR43016">
    <property type="entry name" value="PRESEQUENCE PROTEASE"/>
    <property type="match status" value="1"/>
</dbReference>
<dbReference type="SUPFAM" id="SSF63411">
    <property type="entry name" value="LuxS/MPP-like metallohydrolase"/>
    <property type="match status" value="1"/>
</dbReference>
<protein>
    <recommendedName>
        <fullName evidence="4">Insulinase family protein</fullName>
    </recommendedName>
</protein>